<keyword evidence="3" id="KW-1185">Reference proteome</keyword>
<feature type="domain" description="DUF6824" evidence="1">
    <location>
        <begin position="9"/>
        <end position="94"/>
    </location>
</feature>
<dbReference type="OrthoDB" id="56833at2759"/>
<dbReference type="KEGG" id="pti:PHATRDRAFT_40834"/>
<dbReference type="Proteomes" id="UP000000759">
    <property type="component" value="Chromosome 26"/>
</dbReference>
<dbReference type="HOGENOM" id="CLU_1247478_0_0_1"/>
<name>B7GCJ4_PHATC</name>
<dbReference type="Pfam" id="PF20710">
    <property type="entry name" value="DUF6824"/>
    <property type="match status" value="1"/>
</dbReference>
<evidence type="ECO:0000259" key="1">
    <source>
        <dbReference type="Pfam" id="PF20710"/>
    </source>
</evidence>
<dbReference type="AlphaFoldDB" id="B7GCJ4"/>
<sequence length="222" mass="26046">MVNDPRACDVVFGRGGNLNNRRQHSIYHALLERHWLEYSQQVGAAAHRRFVQERFIHVIKEMGGRFLRKSKKETVWEEVIDETDIVLTLMQALRDYRKRRSRRRSSESYALISERREADTDSDYARSDEGSPVMLETLNAGDTVYQKTEVPRQPYLQVSKSVEYKERPQGDLSALMSKLEPRLCELEKCIESLEWSNRELFNRLGDISDIEKADEQSERYSV</sequence>
<evidence type="ECO:0000313" key="2">
    <source>
        <dbReference type="EMBL" id="EEC43619.1"/>
    </source>
</evidence>
<gene>
    <name evidence="2" type="ORF">PHATRDRAFT_40834</name>
</gene>
<accession>B7GCJ4</accession>
<reference evidence="3" key="2">
    <citation type="submission" date="2008-08" db="EMBL/GenBank/DDBJ databases">
        <authorList>
            <consortium name="Diatom Consortium"/>
            <person name="Grigoriev I."/>
            <person name="Grimwood J."/>
            <person name="Kuo A."/>
            <person name="Otillar R.P."/>
            <person name="Salamov A."/>
            <person name="Detter J.C."/>
            <person name="Lindquist E."/>
            <person name="Shapiro H."/>
            <person name="Lucas S."/>
            <person name="Glavina del Rio T."/>
            <person name="Pitluck S."/>
            <person name="Rokhsar D."/>
            <person name="Bowler C."/>
        </authorList>
    </citation>
    <scope>GENOME REANNOTATION</scope>
    <source>
        <strain evidence="3">CCAP 1055/1</strain>
    </source>
</reference>
<evidence type="ECO:0000313" key="3">
    <source>
        <dbReference type="Proteomes" id="UP000000759"/>
    </source>
</evidence>
<dbReference type="RefSeq" id="XP_002184883.1">
    <property type="nucleotide sequence ID" value="XM_002184847.1"/>
</dbReference>
<dbReference type="InParanoid" id="B7GCJ4"/>
<dbReference type="GeneID" id="7198775"/>
<proteinExistence type="predicted"/>
<reference evidence="2 3" key="1">
    <citation type="journal article" date="2008" name="Nature">
        <title>The Phaeodactylum genome reveals the evolutionary history of diatom genomes.</title>
        <authorList>
            <person name="Bowler C."/>
            <person name="Allen A.E."/>
            <person name="Badger J.H."/>
            <person name="Grimwood J."/>
            <person name="Jabbari K."/>
            <person name="Kuo A."/>
            <person name="Maheswari U."/>
            <person name="Martens C."/>
            <person name="Maumus F."/>
            <person name="Otillar R.P."/>
            <person name="Rayko E."/>
            <person name="Salamov A."/>
            <person name="Vandepoele K."/>
            <person name="Beszteri B."/>
            <person name="Gruber A."/>
            <person name="Heijde M."/>
            <person name="Katinka M."/>
            <person name="Mock T."/>
            <person name="Valentin K."/>
            <person name="Verret F."/>
            <person name="Berges J.A."/>
            <person name="Brownlee C."/>
            <person name="Cadoret J.P."/>
            <person name="Chiovitti A."/>
            <person name="Choi C.J."/>
            <person name="Coesel S."/>
            <person name="De Martino A."/>
            <person name="Detter J.C."/>
            <person name="Durkin C."/>
            <person name="Falciatore A."/>
            <person name="Fournet J."/>
            <person name="Haruta M."/>
            <person name="Huysman M.J."/>
            <person name="Jenkins B.D."/>
            <person name="Jiroutova K."/>
            <person name="Jorgensen R.E."/>
            <person name="Joubert Y."/>
            <person name="Kaplan A."/>
            <person name="Kroger N."/>
            <person name="Kroth P.G."/>
            <person name="La Roche J."/>
            <person name="Lindquist E."/>
            <person name="Lommer M."/>
            <person name="Martin-Jezequel V."/>
            <person name="Lopez P.J."/>
            <person name="Lucas S."/>
            <person name="Mangogna M."/>
            <person name="McGinnis K."/>
            <person name="Medlin L.K."/>
            <person name="Montsant A."/>
            <person name="Oudot-Le Secq M.P."/>
            <person name="Napoli C."/>
            <person name="Obornik M."/>
            <person name="Parker M.S."/>
            <person name="Petit J.L."/>
            <person name="Porcel B.M."/>
            <person name="Poulsen N."/>
            <person name="Robison M."/>
            <person name="Rychlewski L."/>
            <person name="Rynearson T.A."/>
            <person name="Schmutz J."/>
            <person name="Shapiro H."/>
            <person name="Siaut M."/>
            <person name="Stanley M."/>
            <person name="Sussman M.R."/>
            <person name="Taylor A.R."/>
            <person name="Vardi A."/>
            <person name="von Dassow P."/>
            <person name="Vyverman W."/>
            <person name="Willis A."/>
            <person name="Wyrwicz L.S."/>
            <person name="Rokhsar D.S."/>
            <person name="Weissenbach J."/>
            <person name="Armbrust E.V."/>
            <person name="Green B.R."/>
            <person name="Van de Peer Y."/>
            <person name="Grigoriev I.V."/>
        </authorList>
    </citation>
    <scope>NUCLEOTIDE SEQUENCE [LARGE SCALE GENOMIC DNA]</scope>
    <source>
        <strain evidence="2 3">CCAP 1055/1</strain>
    </source>
</reference>
<dbReference type="InterPro" id="IPR049227">
    <property type="entry name" value="DUF6824"/>
</dbReference>
<dbReference type="PaxDb" id="2850-Phatr40834"/>
<organism evidence="2 3">
    <name type="scientific">Phaeodactylum tricornutum (strain CCAP 1055/1)</name>
    <dbReference type="NCBI Taxonomy" id="556484"/>
    <lineage>
        <taxon>Eukaryota</taxon>
        <taxon>Sar</taxon>
        <taxon>Stramenopiles</taxon>
        <taxon>Ochrophyta</taxon>
        <taxon>Bacillariophyta</taxon>
        <taxon>Bacillariophyceae</taxon>
        <taxon>Bacillariophycidae</taxon>
        <taxon>Naviculales</taxon>
        <taxon>Phaeodactylaceae</taxon>
        <taxon>Phaeodactylum</taxon>
    </lineage>
</organism>
<protein>
    <recommendedName>
        <fullName evidence="1">DUF6824 domain-containing protein</fullName>
    </recommendedName>
</protein>
<dbReference type="EMBL" id="CM000628">
    <property type="protein sequence ID" value="EEC43619.1"/>
    <property type="molecule type" value="Genomic_DNA"/>
</dbReference>